<feature type="compositionally biased region" description="Polar residues" evidence="11">
    <location>
        <begin position="1468"/>
        <end position="1480"/>
    </location>
</feature>
<dbReference type="GO" id="GO:0070973">
    <property type="term" value="P:protein localization to endoplasmic reticulum exit site"/>
    <property type="evidence" value="ECO:0007669"/>
    <property type="project" value="TreeGrafter"/>
</dbReference>
<evidence type="ECO:0000256" key="3">
    <source>
        <dbReference type="ARBA" id="ARBA00022448"/>
    </source>
</evidence>
<dbReference type="GeneID" id="54279312"/>
<feature type="compositionally biased region" description="Pro residues" evidence="11">
    <location>
        <begin position="1761"/>
        <end position="1770"/>
    </location>
</feature>
<keyword evidence="5 10" id="KW-0931">ER-Golgi transport</keyword>
<protein>
    <recommendedName>
        <fullName evidence="10">Protein transport protein sec16</fullName>
    </recommendedName>
</protein>
<evidence type="ECO:0000256" key="11">
    <source>
        <dbReference type="SAM" id="MobiDB-lite"/>
    </source>
</evidence>
<evidence type="ECO:0000256" key="4">
    <source>
        <dbReference type="ARBA" id="ARBA00022824"/>
    </source>
</evidence>
<feature type="compositionally biased region" description="Acidic residues" evidence="11">
    <location>
        <begin position="77"/>
        <end position="108"/>
    </location>
</feature>
<feature type="compositionally biased region" description="Polar residues" evidence="11">
    <location>
        <begin position="780"/>
        <end position="816"/>
    </location>
</feature>
<evidence type="ECO:0000256" key="7">
    <source>
        <dbReference type="ARBA" id="ARBA00023006"/>
    </source>
</evidence>
<proteinExistence type="inferred from homology"/>
<feature type="compositionally biased region" description="Low complexity" evidence="11">
    <location>
        <begin position="1731"/>
        <end position="1747"/>
    </location>
</feature>
<feature type="compositionally biased region" description="Pro residues" evidence="11">
    <location>
        <begin position="582"/>
        <end position="592"/>
    </location>
</feature>
<dbReference type="GO" id="GO:0006914">
    <property type="term" value="P:autophagy"/>
    <property type="evidence" value="ECO:0007669"/>
    <property type="project" value="UniProtKB-KW"/>
</dbReference>
<sequence>MDHDDGPNFGYAYGGAGNNGSESPARPSWNPALRPDHDETSSAASESSEEITSNPAPAAKPVVVANPPPKAPVAAEDSSESEEEEEDEEEEEEEDEEEDEDEESDDDKAETVPERAAIAPAPQATAHPTKSPLEPEPTADINKLDQQPAALPNQPAPQQATNEPEESSEDESDEDSTTDGAQDVAKTEAARDLTNGDVSKSEPSQEVEPIHNNVSTLEEKPAHNYEHQGETTLLEDAVVESEKAPLVADSQPTTDDWGAADEEFDFGPKSQDPLLETPHAEAVGTTVGDDVIGNTKVGGNTGDGIDWGAGDDQDFFSNATAAKDAPAKSGPGSDAMWDLELDLDDEFLPDADEPAAPFDLDDDGFLDDAPPAAVEQPVQPAAPSRSVSSISNRYAPQSTPAPQPAASPYTVPGPQFTDLSKAQQPKPAVTPSYGAYGQASPYQQPARPAMTSSAQSFADKAKGGYASPYDLPEDVVTTRRRPAPRPLGSTTQSVPPPPRSSSLSSSTGVAPPRPPPASSMSTSSLSPPTSGHSNQAEMSGMPPPPKPASSRTPSNDFFAELPVTSKPKPTGRYTPQPHVPQQSPPLHPPPHILPKERTSSWSSLRNEILPDDNSHNAQLRQPDRLPVFPDHPSVPVSSNSLPVPQPVSAPPSTSRYSPAPPSSLPSTSRFSPAPPAPPAATSRYSPAPPQAVPHNRNVSDPLGLSRSPAQPYAPRTSSPLAYNPALDDQRSVSQPHDPHVHAPGHHTMHSADSVPRMPFRNPLEGVNETEEQRSAPPTGRPSTARSQTPPMRSSPSSTVGSPRKTSSYTPQFQPVSQPGVLSPVRSLTQSPETTTKQPHYRQISNEHPPSAYGIASPPAPYGVQSTPPTANIIPHKRQISHDFQYIAPTDERVSDPLERWKGYPIFHWGLGGTVITSFPKQIPRYGGGASMPMMKCSPGEVKIQSVKDILPLSEEISKFPGPLKAKSKKKEVSTWLGRGIESLTSKVEDPGIENSMNPADFKRLEEKALLWKVLQTLVDNDGHLEGNPTVEAAVRRIFSPEGAEDAPGNDGSFSTGADLVGLSRSNTLAQAEPLDPKAVEELRKLLTKGDREKAVWHAVDQRLWGHAMLLSSTLSKDVWKQVVQEFVRQEVKKTGRNNQALAALYEVFAGNWDDCIDELVPASARAGFQMISTDGAGSNQDALQGLDKWRETLSLILKNRSEGDNAALLSLGRLLAGYGRVEAAHICFIFGRSMAYLGGVDDQQSDIVLVGADHRAYPLDVGIDVEPILLTEIYEFALSLAATTGSHVIPHLQNYKLAHAYTLAEHGFMTDAQAYCDAIAIAMKSTTRISPYYNASFISTLDDLTKRLSQSPKDSSSSWISRPSMDKVSSSFMSKFNSFIAGDEDDAASVGVGGAEAGPFAKIAGSTPNLSPTQSNVDLYGAYSGYSATPPAPAAPSTATSSRYAPSSNAYAPRSSSEQVRPTYEPQGRSSFDSQPSNAYMPSPSLGAPYTPSQAQFSPRSDTSKTNSYAPLKSPLAPTQGSSYQPTPPLEDRSISYGSSYEPPRASFEASQPSVPEETTQSSGGYEPPTTSYEPPSYQPYEPDEETKPEEEEEEKPKKKSFMDDDDDDDLAKRAASLKISSKSDADRKADEAFRKAAEADAQRDKEAAAKKAGGGWFGGWFKKDPNAGPGPIKAKLGEENSFYYDPELKKWVNKKGGAAEASKPMATPPPPRSGPPSRNVSGNTVAAQHALGGSTPSSLPPTSMMAGGPPTSNPQRSSSMPPPMLPLGGPPSRSSTPGLMSDSEGGGNKAPPLVNPGLLASGPPSRPSTGLSNASSIDDLLGAATANKGPKKGKKRGGRYVDVMAQK</sequence>
<feature type="compositionally biased region" description="Low complexity" evidence="11">
    <location>
        <begin position="518"/>
        <end position="533"/>
    </location>
</feature>
<feature type="compositionally biased region" description="Polar residues" evidence="11">
    <location>
        <begin position="825"/>
        <end position="847"/>
    </location>
</feature>
<feature type="region of interest" description="Disordered" evidence="11">
    <location>
        <begin position="1"/>
        <end position="865"/>
    </location>
</feature>
<dbReference type="CDD" id="cd09233">
    <property type="entry name" value="ACE1-Sec16-like"/>
    <property type="match status" value="1"/>
</dbReference>
<keyword evidence="3 10" id="KW-0813">Transport</keyword>
<name>A0A6A5XVK3_9PLEO</name>
<evidence type="ECO:0000259" key="13">
    <source>
        <dbReference type="Pfam" id="PF12932"/>
    </source>
</evidence>
<comment type="subcellular location">
    <subcellularLocation>
        <location evidence="1">Endoplasmic reticulum membrane</location>
        <topology evidence="1">Peripheral membrane protein</topology>
        <orientation evidence="1">Cytoplasmic side</orientation>
    </subcellularLocation>
</comment>
<feature type="compositionally biased region" description="Basic and acidic residues" evidence="11">
    <location>
        <begin position="1622"/>
        <end position="1650"/>
    </location>
</feature>
<feature type="compositionally biased region" description="Low complexity" evidence="11">
    <location>
        <begin position="1566"/>
        <end position="1581"/>
    </location>
</feature>
<feature type="compositionally biased region" description="Low complexity" evidence="11">
    <location>
        <begin position="114"/>
        <end position="128"/>
    </location>
</feature>
<feature type="region of interest" description="Disordered" evidence="11">
    <location>
        <begin position="1430"/>
        <end position="1677"/>
    </location>
</feature>
<feature type="compositionally biased region" description="Basic and acidic residues" evidence="11">
    <location>
        <begin position="217"/>
        <end position="229"/>
    </location>
</feature>
<dbReference type="GO" id="GO:0012507">
    <property type="term" value="C:ER to Golgi transport vesicle membrane"/>
    <property type="evidence" value="ECO:0007669"/>
    <property type="project" value="TreeGrafter"/>
</dbReference>
<feature type="compositionally biased region" description="Polar residues" evidence="11">
    <location>
        <begin position="1808"/>
        <end position="1817"/>
    </location>
</feature>
<feature type="domain" description="Sec16 Sec23-binding" evidence="12">
    <location>
        <begin position="1082"/>
        <end position="1383"/>
    </location>
</feature>
<evidence type="ECO:0000313" key="14">
    <source>
        <dbReference type="EMBL" id="KAF2016741.1"/>
    </source>
</evidence>
<comment type="function">
    <text evidence="9 10">Involved in the initiation of assembly of the COPII coat required for the formation of transport vesicles from the endoplasmic reticulum (ER) and the selection of cargo molecules. Also involved in autophagy.</text>
</comment>
<keyword evidence="7 10" id="KW-0072">Autophagy</keyword>
<dbReference type="Proteomes" id="UP000799778">
    <property type="component" value="Unassembled WGS sequence"/>
</dbReference>
<feature type="domain" description="Sec16 central conserved" evidence="13">
    <location>
        <begin position="904"/>
        <end position="1022"/>
    </location>
</feature>
<feature type="compositionally biased region" description="Acidic residues" evidence="11">
    <location>
        <begin position="163"/>
        <end position="177"/>
    </location>
</feature>
<dbReference type="Pfam" id="PF12931">
    <property type="entry name" value="TPR_Sec16"/>
    <property type="match status" value="1"/>
</dbReference>
<dbReference type="GO" id="GO:0005789">
    <property type="term" value="C:endoplasmic reticulum membrane"/>
    <property type="evidence" value="ECO:0007669"/>
    <property type="project" value="UniProtKB-SubCell"/>
</dbReference>
<evidence type="ECO:0000256" key="10">
    <source>
        <dbReference type="RuleBase" id="RU364101"/>
    </source>
</evidence>
<evidence type="ECO:0000313" key="15">
    <source>
        <dbReference type="Proteomes" id="UP000799778"/>
    </source>
</evidence>
<reference evidence="14" key="1">
    <citation type="journal article" date="2020" name="Stud. Mycol.">
        <title>101 Dothideomycetes genomes: a test case for predicting lifestyles and emergence of pathogens.</title>
        <authorList>
            <person name="Haridas S."/>
            <person name="Albert R."/>
            <person name="Binder M."/>
            <person name="Bloem J."/>
            <person name="Labutti K."/>
            <person name="Salamov A."/>
            <person name="Andreopoulos B."/>
            <person name="Baker S."/>
            <person name="Barry K."/>
            <person name="Bills G."/>
            <person name="Bluhm B."/>
            <person name="Cannon C."/>
            <person name="Castanera R."/>
            <person name="Culley D."/>
            <person name="Daum C."/>
            <person name="Ezra D."/>
            <person name="Gonzalez J."/>
            <person name="Henrissat B."/>
            <person name="Kuo A."/>
            <person name="Liang C."/>
            <person name="Lipzen A."/>
            <person name="Lutzoni F."/>
            <person name="Magnuson J."/>
            <person name="Mondo S."/>
            <person name="Nolan M."/>
            <person name="Ohm R."/>
            <person name="Pangilinan J."/>
            <person name="Park H.-J."/>
            <person name="Ramirez L."/>
            <person name="Alfaro M."/>
            <person name="Sun H."/>
            <person name="Tritt A."/>
            <person name="Yoshinaga Y."/>
            <person name="Zwiers L.-H."/>
            <person name="Turgeon B."/>
            <person name="Goodwin S."/>
            <person name="Spatafora J."/>
            <person name="Crous P."/>
            <person name="Grigoriev I."/>
        </authorList>
    </citation>
    <scope>NUCLEOTIDE SEQUENCE</scope>
    <source>
        <strain evidence="14">CBS 175.79</strain>
    </source>
</reference>
<dbReference type="GO" id="GO:0070971">
    <property type="term" value="C:endoplasmic reticulum exit site"/>
    <property type="evidence" value="ECO:0007669"/>
    <property type="project" value="TreeGrafter"/>
</dbReference>
<keyword evidence="8 10" id="KW-0472">Membrane</keyword>
<dbReference type="Pfam" id="PF12932">
    <property type="entry name" value="Sec16"/>
    <property type="match status" value="1"/>
</dbReference>
<evidence type="ECO:0000256" key="1">
    <source>
        <dbReference type="ARBA" id="ARBA00004397"/>
    </source>
</evidence>
<dbReference type="InterPro" id="IPR024298">
    <property type="entry name" value="Sec16_Sec23-bd"/>
</dbReference>
<keyword evidence="6 10" id="KW-0653">Protein transport</keyword>
<dbReference type="Gene3D" id="1.25.40.1030">
    <property type="match status" value="1"/>
</dbReference>
<dbReference type="RefSeq" id="XP_033385080.1">
    <property type="nucleotide sequence ID" value="XM_033521915.1"/>
</dbReference>
<accession>A0A6A5XVK3</accession>
<feature type="compositionally biased region" description="Basic residues" evidence="11">
    <location>
        <begin position="1830"/>
        <end position="1839"/>
    </location>
</feature>
<evidence type="ECO:0000256" key="8">
    <source>
        <dbReference type="ARBA" id="ARBA00023136"/>
    </source>
</evidence>
<evidence type="ECO:0000256" key="6">
    <source>
        <dbReference type="ARBA" id="ARBA00022927"/>
    </source>
</evidence>
<keyword evidence="4 10" id="KW-0256">Endoplasmic reticulum</keyword>
<feature type="compositionally biased region" description="Polar residues" evidence="11">
    <location>
        <begin position="1549"/>
        <end position="1564"/>
    </location>
</feature>
<dbReference type="GO" id="GO:0015031">
    <property type="term" value="P:protein transport"/>
    <property type="evidence" value="ECO:0007669"/>
    <property type="project" value="UniProtKB-KW"/>
</dbReference>
<dbReference type="GO" id="GO:0007030">
    <property type="term" value="P:Golgi organization"/>
    <property type="evidence" value="ECO:0007669"/>
    <property type="project" value="TreeGrafter"/>
</dbReference>
<dbReference type="PANTHER" id="PTHR13402:SF6">
    <property type="entry name" value="SECRETORY 16, ISOFORM I"/>
    <property type="match status" value="1"/>
</dbReference>
<feature type="compositionally biased region" description="Acidic residues" evidence="11">
    <location>
        <begin position="1582"/>
        <end position="1594"/>
    </location>
</feature>
<dbReference type="FunFam" id="1.25.40.1030:FF:000008">
    <property type="entry name" value="Protein transport protein sec16"/>
    <property type="match status" value="1"/>
</dbReference>
<gene>
    <name evidence="14" type="ORF">BU24DRAFT_209313</name>
</gene>
<feature type="compositionally biased region" description="Low complexity" evidence="11">
    <location>
        <begin position="1430"/>
        <end position="1448"/>
    </location>
</feature>
<evidence type="ECO:0000259" key="12">
    <source>
        <dbReference type="Pfam" id="PF12931"/>
    </source>
</evidence>
<evidence type="ECO:0000256" key="2">
    <source>
        <dbReference type="ARBA" id="ARBA00005927"/>
    </source>
</evidence>
<feature type="region of interest" description="Disordered" evidence="11">
    <location>
        <begin position="1695"/>
        <end position="1848"/>
    </location>
</feature>
<dbReference type="InterPro" id="IPR024340">
    <property type="entry name" value="Sec16_CCD"/>
</dbReference>
<keyword evidence="15" id="KW-1185">Reference proteome</keyword>
<organism evidence="14 15">
    <name type="scientific">Aaosphaeria arxii CBS 175.79</name>
    <dbReference type="NCBI Taxonomy" id="1450172"/>
    <lineage>
        <taxon>Eukaryota</taxon>
        <taxon>Fungi</taxon>
        <taxon>Dikarya</taxon>
        <taxon>Ascomycota</taxon>
        <taxon>Pezizomycotina</taxon>
        <taxon>Dothideomycetes</taxon>
        <taxon>Pleosporomycetidae</taxon>
        <taxon>Pleosporales</taxon>
        <taxon>Pleosporales incertae sedis</taxon>
        <taxon>Aaosphaeria</taxon>
    </lineage>
</organism>
<feature type="compositionally biased region" description="Low complexity" evidence="11">
    <location>
        <begin position="633"/>
        <end position="642"/>
    </location>
</feature>
<dbReference type="GO" id="GO:0016192">
    <property type="term" value="P:vesicle-mediated transport"/>
    <property type="evidence" value="ECO:0007669"/>
    <property type="project" value="UniProtKB-KW"/>
</dbReference>
<feature type="compositionally biased region" description="Polar residues" evidence="11">
    <location>
        <begin position="1491"/>
        <end position="1509"/>
    </location>
</feature>
<feature type="compositionally biased region" description="Low complexity" evidence="11">
    <location>
        <begin position="500"/>
        <end position="510"/>
    </location>
</feature>
<feature type="compositionally biased region" description="Low complexity" evidence="11">
    <location>
        <begin position="367"/>
        <end position="383"/>
    </location>
</feature>
<feature type="compositionally biased region" description="Acidic residues" evidence="11">
    <location>
        <begin position="337"/>
        <end position="366"/>
    </location>
</feature>
<dbReference type="PANTHER" id="PTHR13402">
    <property type="entry name" value="RGPR-RELATED"/>
    <property type="match status" value="1"/>
</dbReference>
<comment type="similarity">
    <text evidence="2 10">Belongs to the SEC16 family.</text>
</comment>
<evidence type="ECO:0000256" key="5">
    <source>
        <dbReference type="ARBA" id="ARBA00022892"/>
    </source>
</evidence>
<feature type="compositionally biased region" description="Low complexity" evidence="11">
    <location>
        <begin position="146"/>
        <end position="160"/>
    </location>
</feature>
<evidence type="ECO:0000256" key="9">
    <source>
        <dbReference type="ARBA" id="ARBA00024687"/>
    </source>
</evidence>
<dbReference type="OrthoDB" id="8918678at2759"/>
<feature type="compositionally biased region" description="Low complexity" evidence="11">
    <location>
        <begin position="41"/>
        <end position="65"/>
    </location>
</feature>
<dbReference type="EMBL" id="ML978069">
    <property type="protein sequence ID" value="KAF2016741.1"/>
    <property type="molecule type" value="Genomic_DNA"/>
</dbReference>